<dbReference type="Gene3D" id="3.30.565.10">
    <property type="entry name" value="Histidine kinase-like ATPase, C-terminal domain"/>
    <property type="match status" value="1"/>
</dbReference>
<evidence type="ECO:0000313" key="3">
    <source>
        <dbReference type="Proteomes" id="UP000276103"/>
    </source>
</evidence>
<sequence>MECKIFLKVNADLDAAAEILSWFEQINQPPFPDQQIWWQLQTILIEGFMNIVEHGHKDLSSLIPIELEAIRFNKHIEIRIWCFGQPFDLAQQLQDTPELENNDKERGRGLKIISAIADKLTYEQIADNRYCLFMSKSY</sequence>
<comment type="caution">
    <text evidence="2">The sequence shown here is derived from an EMBL/GenBank/DDBJ whole genome shotgun (WGS) entry which is preliminary data.</text>
</comment>
<protein>
    <submittedName>
        <fullName evidence="2">Sigma-B activity negative regulator</fullName>
    </submittedName>
</protein>
<proteinExistence type="predicted"/>
<evidence type="ECO:0000313" key="2">
    <source>
        <dbReference type="EMBL" id="RUS96715.1"/>
    </source>
</evidence>
<organism evidence="2 3">
    <name type="scientific">Trichormus variabilis SAG 1403-4b</name>
    <dbReference type="NCBI Taxonomy" id="447716"/>
    <lineage>
        <taxon>Bacteria</taxon>
        <taxon>Bacillati</taxon>
        <taxon>Cyanobacteriota</taxon>
        <taxon>Cyanophyceae</taxon>
        <taxon>Nostocales</taxon>
        <taxon>Nostocaceae</taxon>
        <taxon>Trichormus</taxon>
    </lineage>
</organism>
<dbReference type="InterPro" id="IPR036890">
    <property type="entry name" value="HATPase_C_sf"/>
</dbReference>
<feature type="domain" description="Histidine kinase/HSP90-like ATPase" evidence="1">
    <location>
        <begin position="10"/>
        <end position="136"/>
    </location>
</feature>
<dbReference type="CDD" id="cd16936">
    <property type="entry name" value="HATPase_RsbW-like"/>
    <property type="match status" value="1"/>
</dbReference>
<gene>
    <name evidence="2" type="ORF">DSM107003_21210</name>
</gene>
<dbReference type="OrthoDB" id="424943at2"/>
<evidence type="ECO:0000259" key="1">
    <source>
        <dbReference type="Pfam" id="PF13581"/>
    </source>
</evidence>
<dbReference type="SUPFAM" id="SSF55874">
    <property type="entry name" value="ATPase domain of HSP90 chaperone/DNA topoisomerase II/histidine kinase"/>
    <property type="match status" value="1"/>
</dbReference>
<dbReference type="Proteomes" id="UP000276103">
    <property type="component" value="Unassembled WGS sequence"/>
</dbReference>
<dbReference type="Pfam" id="PF13581">
    <property type="entry name" value="HATPase_c_2"/>
    <property type="match status" value="1"/>
</dbReference>
<dbReference type="AlphaFoldDB" id="A0A433USA2"/>
<name>A0A433USA2_ANAVA</name>
<keyword evidence="3" id="KW-1185">Reference proteome</keyword>
<dbReference type="InterPro" id="IPR003594">
    <property type="entry name" value="HATPase_dom"/>
</dbReference>
<dbReference type="RefSeq" id="WP_127053924.1">
    <property type="nucleotide sequence ID" value="NZ_RSCM01000006.1"/>
</dbReference>
<accession>A0A433USA2</accession>
<dbReference type="EMBL" id="RSCM01000006">
    <property type="protein sequence ID" value="RUS96715.1"/>
    <property type="molecule type" value="Genomic_DNA"/>
</dbReference>
<reference evidence="2 3" key="1">
    <citation type="journal article" date="2019" name="Genome Biol. Evol.">
        <title>Day and night: Metabolic profiles and evolutionary relationships of six axenic non-marine cyanobacteria.</title>
        <authorList>
            <person name="Will S.E."/>
            <person name="Henke P."/>
            <person name="Boedeker C."/>
            <person name="Huang S."/>
            <person name="Brinkmann H."/>
            <person name="Rohde M."/>
            <person name="Jarek M."/>
            <person name="Friedl T."/>
            <person name="Seufert S."/>
            <person name="Schumacher M."/>
            <person name="Overmann J."/>
            <person name="Neumann-Schaal M."/>
            <person name="Petersen J."/>
        </authorList>
    </citation>
    <scope>NUCLEOTIDE SEQUENCE [LARGE SCALE GENOMIC DNA]</scope>
    <source>
        <strain evidence="2 3">SAG 1403-4b</strain>
    </source>
</reference>